<evidence type="ECO:0000256" key="3">
    <source>
        <dbReference type="SAM" id="MobiDB-lite"/>
    </source>
</evidence>
<dbReference type="GO" id="GO:0003723">
    <property type="term" value="F:RNA binding"/>
    <property type="evidence" value="ECO:0007669"/>
    <property type="project" value="UniProtKB-UniRule"/>
</dbReference>
<dbReference type="PROSITE" id="PS50084">
    <property type="entry name" value="KH_TYPE_1"/>
    <property type="match status" value="4"/>
</dbReference>
<feature type="domain" description="K Homology" evidence="4">
    <location>
        <begin position="159"/>
        <end position="229"/>
    </location>
</feature>
<dbReference type="EnsemblPlants" id="EMT04779">
    <property type="protein sequence ID" value="EMT04779"/>
    <property type="gene ID" value="F775_52141"/>
</dbReference>
<sequence length="787" mass="86966">MTLFSDESTILEEVSIDCDNKVAIYDDYCDDKIFGVTEIWALFSSLKFCVIEVFKFWVRYRHEENKEWQDPKLGDAQGTPRTTPSLVAPMGSTFFFENFPWEVLSLKNWRGPAVYDMASHAYPSKRPFQKKYSEHNGRAKWQKTKHAPSQQTQLTIQPGVPLIRILCPTEKCGNVIGKGGSIIAKIRQENGVKIRVDEAVPGCDERVIVITTVEKDKEASHEQGKENDGGTAVSADGEHEKEKDHSKEEKDDSDNAHGKEEQDDAERDDSKEENDDSSVAKTTKLEPERVIPSAMNAVLHVFDRIFITESENGTGDASGQKTPLSFRLLVLDSQVGSLLGIRGSVIKQMSADSGCEIRVSKENLPLCALLKDELCQCIQDFAFGRLYFWHFLIYHFCRLMESLTQLGKINGELDSVRKDGLPPGMPPNFHLPFQGPSHARGPFDTIDQRPNVAPFPTFPDQRSNIPPFSAFPDALMHGNASVPPEPLTFRLLCSSDKVGSIIGKGGNSIKTIQKDTGCEIKILETIPKSDDHIIIISGPAHPGDGISPAQNAILHVQRKITPPTSNKEGPAISRLIVSPNQVGCLLGKGGSIIAEMRKLSKAHIIVLSKDKIPRGVQEIDEVVQITGDSEAIQEALMQITARLRNNLFRDRMASMGPSMQPPFGLLDPQFGAFAGIHESTSPRIYPNASQFHKDFMGRPLDEMPAPWTTKDVGDPMSISGIPGMAHRDWNGTQRNGWILWFSGAKITIDEPLADSIDTPVMISGTPDQMHAARSLVQAFVLSEPPAS</sequence>
<dbReference type="PANTHER" id="PTHR10288">
    <property type="entry name" value="KH DOMAIN CONTAINING RNA BINDING PROTEIN"/>
    <property type="match status" value="1"/>
</dbReference>
<feature type="compositionally biased region" description="Basic and acidic residues" evidence="3">
    <location>
        <begin position="214"/>
        <end position="228"/>
    </location>
</feature>
<evidence type="ECO:0000256" key="1">
    <source>
        <dbReference type="ARBA" id="ARBA00022737"/>
    </source>
</evidence>
<dbReference type="SMART" id="SM00322">
    <property type="entry name" value="KH"/>
    <property type="match status" value="4"/>
</dbReference>
<evidence type="ECO:0000256" key="2">
    <source>
        <dbReference type="PROSITE-ProRule" id="PRU00117"/>
    </source>
</evidence>
<keyword evidence="1" id="KW-0677">Repeat</keyword>
<dbReference type="CDD" id="cd22459">
    <property type="entry name" value="KH-I_PEPPER_rpt1_like"/>
    <property type="match status" value="2"/>
</dbReference>
<proteinExistence type="predicted"/>
<feature type="compositionally biased region" description="Basic and acidic residues" evidence="3">
    <location>
        <begin position="236"/>
        <end position="260"/>
    </location>
</feature>
<dbReference type="Gene3D" id="3.30.1370.10">
    <property type="entry name" value="K Homology domain, type 1"/>
    <property type="match status" value="4"/>
</dbReference>
<dbReference type="CDD" id="cd22460">
    <property type="entry name" value="KH-I_PEPPER_rpt2_like"/>
    <property type="match status" value="1"/>
</dbReference>
<protein>
    <recommendedName>
        <fullName evidence="4">K Homology domain-containing protein</fullName>
    </recommendedName>
</protein>
<name>M8ATP7_AEGTA</name>
<evidence type="ECO:0000259" key="4">
    <source>
        <dbReference type="SMART" id="SM00322"/>
    </source>
</evidence>
<feature type="region of interest" description="Disordered" evidence="3">
    <location>
        <begin position="214"/>
        <end position="287"/>
    </location>
</feature>
<feature type="domain" description="K Homology" evidence="4">
    <location>
        <begin position="322"/>
        <end position="380"/>
    </location>
</feature>
<organism evidence="5">
    <name type="scientific">Aegilops tauschii</name>
    <name type="common">Tausch's goatgrass</name>
    <name type="synonym">Aegilops squarrosa</name>
    <dbReference type="NCBI Taxonomy" id="37682"/>
    <lineage>
        <taxon>Eukaryota</taxon>
        <taxon>Viridiplantae</taxon>
        <taxon>Streptophyta</taxon>
        <taxon>Embryophyta</taxon>
        <taxon>Tracheophyta</taxon>
        <taxon>Spermatophyta</taxon>
        <taxon>Magnoliopsida</taxon>
        <taxon>Liliopsida</taxon>
        <taxon>Poales</taxon>
        <taxon>Poaceae</taxon>
        <taxon>BOP clade</taxon>
        <taxon>Pooideae</taxon>
        <taxon>Triticodae</taxon>
        <taxon>Triticeae</taxon>
        <taxon>Triticinae</taxon>
        <taxon>Aegilops</taxon>
    </lineage>
</organism>
<feature type="compositionally biased region" description="Acidic residues" evidence="3">
    <location>
        <begin position="261"/>
        <end position="276"/>
    </location>
</feature>
<feature type="domain" description="K Homology" evidence="4">
    <location>
        <begin position="569"/>
        <end position="644"/>
    </location>
</feature>
<dbReference type="InterPro" id="IPR004087">
    <property type="entry name" value="KH_dom"/>
</dbReference>
<reference evidence="5" key="1">
    <citation type="submission" date="2015-06" db="UniProtKB">
        <authorList>
            <consortium name="EnsemblPlants"/>
        </authorList>
    </citation>
    <scope>IDENTIFICATION</scope>
</reference>
<dbReference type="InterPro" id="IPR036612">
    <property type="entry name" value="KH_dom_type_1_sf"/>
</dbReference>
<feature type="domain" description="K Homology" evidence="4">
    <location>
        <begin position="485"/>
        <end position="558"/>
    </location>
</feature>
<accession>M8ATP7</accession>
<evidence type="ECO:0000313" key="5">
    <source>
        <dbReference type="EnsemblPlants" id="EMT04779"/>
    </source>
</evidence>
<keyword evidence="2" id="KW-0694">RNA-binding</keyword>
<dbReference type="InterPro" id="IPR004088">
    <property type="entry name" value="KH_dom_type_1"/>
</dbReference>
<dbReference type="Gene3D" id="3.30.310.210">
    <property type="match status" value="1"/>
</dbReference>
<dbReference type="AlphaFoldDB" id="M8ATP7"/>
<dbReference type="SUPFAM" id="SSF54791">
    <property type="entry name" value="Eukaryotic type KH-domain (KH-domain type I)"/>
    <property type="match status" value="4"/>
</dbReference>
<dbReference type="Pfam" id="PF00013">
    <property type="entry name" value="KH_1"/>
    <property type="match status" value="4"/>
</dbReference>